<accession>A0ABQ3E8G2</accession>
<feature type="domain" description="Mur ligase central" evidence="23">
    <location>
        <begin position="48"/>
        <end position="191"/>
    </location>
</feature>
<dbReference type="InterPro" id="IPR036565">
    <property type="entry name" value="Mur-like_cat_sf"/>
</dbReference>
<evidence type="ECO:0000256" key="16">
    <source>
        <dbReference type="ARBA" id="ARBA00032510"/>
    </source>
</evidence>
<dbReference type="EC" id="6.3.2.12" evidence="5"/>
<dbReference type="NCBIfam" id="TIGR01499">
    <property type="entry name" value="folC"/>
    <property type="match status" value="1"/>
</dbReference>
<dbReference type="EMBL" id="BMZI01000007">
    <property type="protein sequence ID" value="GHB29609.1"/>
    <property type="molecule type" value="Genomic_DNA"/>
</dbReference>
<evidence type="ECO:0000256" key="8">
    <source>
        <dbReference type="ARBA" id="ARBA00022598"/>
    </source>
</evidence>
<dbReference type="InterPro" id="IPR013221">
    <property type="entry name" value="Mur_ligase_cen"/>
</dbReference>
<dbReference type="PIRSF" id="PIRSF001563">
    <property type="entry name" value="Folylpolyglu_synth"/>
    <property type="match status" value="1"/>
</dbReference>
<evidence type="ECO:0000256" key="7">
    <source>
        <dbReference type="ARBA" id="ARBA00019357"/>
    </source>
</evidence>
<dbReference type="SUPFAM" id="SSF53623">
    <property type="entry name" value="MurD-like peptide ligases, catalytic domain"/>
    <property type="match status" value="1"/>
</dbReference>
<evidence type="ECO:0000256" key="9">
    <source>
        <dbReference type="ARBA" id="ARBA00022723"/>
    </source>
</evidence>
<evidence type="ECO:0000256" key="10">
    <source>
        <dbReference type="ARBA" id="ARBA00022741"/>
    </source>
</evidence>
<keyword evidence="9" id="KW-0479">Metal-binding</keyword>
<comment type="similarity">
    <text evidence="4 21">Belongs to the folylpolyglutamate synthase family.</text>
</comment>
<evidence type="ECO:0000256" key="19">
    <source>
        <dbReference type="ARBA" id="ARBA00049035"/>
    </source>
</evidence>
<evidence type="ECO:0000256" key="14">
    <source>
        <dbReference type="ARBA" id="ARBA00030048"/>
    </source>
</evidence>
<dbReference type="Gene3D" id="3.40.1190.10">
    <property type="entry name" value="Mur-like, catalytic domain"/>
    <property type="match status" value="1"/>
</dbReference>
<evidence type="ECO:0000256" key="21">
    <source>
        <dbReference type="PIRNR" id="PIRNR001563"/>
    </source>
</evidence>
<dbReference type="InterPro" id="IPR036615">
    <property type="entry name" value="Mur_ligase_C_dom_sf"/>
</dbReference>
<keyword evidence="25" id="KW-1185">Reference proteome</keyword>
<evidence type="ECO:0000256" key="20">
    <source>
        <dbReference type="ARBA" id="ARBA00049161"/>
    </source>
</evidence>
<evidence type="ECO:0000259" key="23">
    <source>
        <dbReference type="Pfam" id="PF08245"/>
    </source>
</evidence>
<comment type="function">
    <text evidence="1">Functions in two distinct reactions of the de novo folate biosynthetic pathway. Catalyzes the addition of a glutamate residue to dihydropteroate (7,8-dihydropteroate or H2Pte) to form dihydrofolate (7,8-dihydrofolate monoglutamate or H2Pte-Glu). Also catalyzes successive additions of L-glutamate to tetrahydrofolate or 10-formyltetrahydrofolate or 5,10-methylenetetrahydrofolate, leading to folylpolyglutamate derivatives.</text>
</comment>
<evidence type="ECO:0000256" key="15">
    <source>
        <dbReference type="ARBA" id="ARBA00030592"/>
    </source>
</evidence>
<dbReference type="InterPro" id="IPR001645">
    <property type="entry name" value="Folylpolyglutamate_synth"/>
</dbReference>
<reference evidence="25" key="1">
    <citation type="journal article" date="2019" name="Int. J. Syst. Evol. Microbiol.">
        <title>The Global Catalogue of Microorganisms (GCM) 10K type strain sequencing project: providing services to taxonomists for standard genome sequencing and annotation.</title>
        <authorList>
            <consortium name="The Broad Institute Genomics Platform"/>
            <consortium name="The Broad Institute Genome Sequencing Center for Infectious Disease"/>
            <person name="Wu L."/>
            <person name="Ma J."/>
        </authorList>
    </citation>
    <scope>NUCLEOTIDE SEQUENCE [LARGE SCALE GENOMIC DNA]</scope>
    <source>
        <strain evidence="25">KCTC 32998</strain>
    </source>
</reference>
<keyword evidence="10 21" id="KW-0547">Nucleotide-binding</keyword>
<evidence type="ECO:0000256" key="13">
    <source>
        <dbReference type="ARBA" id="ARBA00022909"/>
    </source>
</evidence>
<evidence type="ECO:0000256" key="4">
    <source>
        <dbReference type="ARBA" id="ARBA00008276"/>
    </source>
</evidence>
<evidence type="ECO:0000256" key="2">
    <source>
        <dbReference type="ARBA" id="ARBA00004799"/>
    </source>
</evidence>
<dbReference type="RefSeq" id="WP_189445582.1">
    <property type="nucleotide sequence ID" value="NZ_BMZI01000007.1"/>
</dbReference>
<dbReference type="InterPro" id="IPR004101">
    <property type="entry name" value="Mur_ligase_C"/>
</dbReference>
<feature type="domain" description="Mur ligase C-terminal" evidence="22">
    <location>
        <begin position="291"/>
        <end position="409"/>
    </location>
</feature>
<evidence type="ECO:0000259" key="22">
    <source>
        <dbReference type="Pfam" id="PF02875"/>
    </source>
</evidence>
<evidence type="ECO:0000256" key="12">
    <source>
        <dbReference type="ARBA" id="ARBA00022842"/>
    </source>
</evidence>
<protein>
    <recommendedName>
        <fullName evidence="7">Dihydrofolate synthase/folylpolyglutamate synthase</fullName>
        <ecNumber evidence="5">6.3.2.12</ecNumber>
        <ecNumber evidence="6">6.3.2.17</ecNumber>
    </recommendedName>
    <alternativeName>
        <fullName evidence="16">Folylpoly-gamma-glutamate synthetase-dihydrofolate synthetase</fullName>
    </alternativeName>
    <alternativeName>
        <fullName evidence="14">Folylpolyglutamate synthetase</fullName>
    </alternativeName>
    <alternativeName>
        <fullName evidence="15">Tetrahydrofolylpolyglutamate synthase</fullName>
    </alternativeName>
</protein>
<dbReference type="Gene3D" id="3.90.190.20">
    <property type="entry name" value="Mur ligase, C-terminal domain"/>
    <property type="match status" value="1"/>
</dbReference>
<dbReference type="Proteomes" id="UP000646745">
    <property type="component" value="Unassembled WGS sequence"/>
</dbReference>
<evidence type="ECO:0000256" key="17">
    <source>
        <dbReference type="ARBA" id="ARBA00047493"/>
    </source>
</evidence>
<comment type="pathway">
    <text evidence="2">Cofactor biosynthesis; tetrahydrofolate biosynthesis; 7,8-dihydrofolate from 2-amino-4-hydroxy-6-hydroxymethyl-7,8-dihydropteridine diphosphate and 4-aminobenzoate: step 2/2.</text>
</comment>
<comment type="catalytic activity">
    <reaction evidence="17">
        <text>(6S)-5,6,7,8-tetrahydrofolyl-(gamma-L-Glu)(n) + L-glutamate + ATP = (6S)-5,6,7,8-tetrahydrofolyl-(gamma-L-Glu)(n+1) + ADP + phosphate + H(+)</text>
        <dbReference type="Rhea" id="RHEA:10580"/>
        <dbReference type="Rhea" id="RHEA-COMP:14738"/>
        <dbReference type="Rhea" id="RHEA-COMP:14740"/>
        <dbReference type="ChEBI" id="CHEBI:15378"/>
        <dbReference type="ChEBI" id="CHEBI:29985"/>
        <dbReference type="ChEBI" id="CHEBI:30616"/>
        <dbReference type="ChEBI" id="CHEBI:43474"/>
        <dbReference type="ChEBI" id="CHEBI:141005"/>
        <dbReference type="ChEBI" id="CHEBI:456216"/>
        <dbReference type="EC" id="6.3.2.17"/>
    </reaction>
</comment>
<dbReference type="PANTHER" id="PTHR11136:SF0">
    <property type="entry name" value="DIHYDROFOLATE SYNTHETASE-RELATED"/>
    <property type="match status" value="1"/>
</dbReference>
<evidence type="ECO:0000256" key="11">
    <source>
        <dbReference type="ARBA" id="ARBA00022840"/>
    </source>
</evidence>
<sequence length="434" mass="46141">MQMTLDDWLSRLESQHPVAIDLGLDRVRAVADRLDLAERPLARRVIVVAGTNGKGSTVAMLERLARAHGHTTASYTSPHLIRYNERLCFDGVPASDEVLVTAFERVDAARLAGDPVSLTYFETGTLAALHAIAERAPDLAILEVGLGGRLDAVNVIDSDVAVITTIAHDHADFLGNDLEGIGREKAGILRQGRPAVLGSRSLPVSVSARIAELEVSDYWLGQAFERDDTPAGGWRWRGEDASGRPLVLDELPDPGLPLDNAAVALQSLALCGFELCPEATREAFATVSLAGRMQWLGQWCFDVAHNPHAATYVASRLAARSRPARRIGLLGVLDNKDAEALVMALAPAIDLWLPVGLAGPRGRSSENLAACVERAGGEIVRQAASPAAGVAGLMPLLTAEDEVLVCGSFFTVAEALGAVEAIRSGDRDAPDRQA</sequence>
<dbReference type="EC" id="6.3.2.17" evidence="6"/>
<evidence type="ECO:0000256" key="6">
    <source>
        <dbReference type="ARBA" id="ARBA00013025"/>
    </source>
</evidence>
<gene>
    <name evidence="24" type="primary">folC</name>
    <name evidence="24" type="ORF">GCM10009038_30400</name>
</gene>
<name>A0ABQ3E8G2_9GAMM</name>
<dbReference type="Pfam" id="PF08245">
    <property type="entry name" value="Mur_ligase_M"/>
    <property type="match status" value="1"/>
</dbReference>
<evidence type="ECO:0000256" key="1">
    <source>
        <dbReference type="ARBA" id="ARBA00002714"/>
    </source>
</evidence>
<evidence type="ECO:0000256" key="3">
    <source>
        <dbReference type="ARBA" id="ARBA00005150"/>
    </source>
</evidence>
<dbReference type="Pfam" id="PF02875">
    <property type="entry name" value="Mur_ligase_C"/>
    <property type="match status" value="1"/>
</dbReference>
<comment type="catalytic activity">
    <reaction evidence="18">
        <text>10-formyltetrahydrofolyl-(gamma-L-Glu)(n) + L-glutamate + ATP = 10-formyltetrahydrofolyl-(gamma-L-Glu)(n+1) + ADP + phosphate + H(+)</text>
        <dbReference type="Rhea" id="RHEA:51904"/>
        <dbReference type="Rhea" id="RHEA-COMP:13088"/>
        <dbReference type="Rhea" id="RHEA-COMP:14300"/>
        <dbReference type="ChEBI" id="CHEBI:15378"/>
        <dbReference type="ChEBI" id="CHEBI:29985"/>
        <dbReference type="ChEBI" id="CHEBI:30616"/>
        <dbReference type="ChEBI" id="CHEBI:43474"/>
        <dbReference type="ChEBI" id="CHEBI:134413"/>
        <dbReference type="ChEBI" id="CHEBI:456216"/>
        <dbReference type="EC" id="6.3.2.17"/>
    </reaction>
</comment>
<evidence type="ECO:0000256" key="5">
    <source>
        <dbReference type="ARBA" id="ARBA00013023"/>
    </source>
</evidence>
<keyword evidence="8 21" id="KW-0436">Ligase</keyword>
<comment type="caution">
    <text evidence="24">The sequence shown here is derived from an EMBL/GenBank/DDBJ whole genome shotgun (WGS) entry which is preliminary data.</text>
</comment>
<keyword evidence="11 21" id="KW-0067">ATP-binding</keyword>
<evidence type="ECO:0000313" key="24">
    <source>
        <dbReference type="EMBL" id="GHB29609.1"/>
    </source>
</evidence>
<evidence type="ECO:0000313" key="25">
    <source>
        <dbReference type="Proteomes" id="UP000646745"/>
    </source>
</evidence>
<dbReference type="SUPFAM" id="SSF53244">
    <property type="entry name" value="MurD-like peptide ligases, peptide-binding domain"/>
    <property type="match status" value="1"/>
</dbReference>
<keyword evidence="12" id="KW-0460">Magnesium</keyword>
<comment type="pathway">
    <text evidence="3">Cofactor biosynthesis; tetrahydrofolylpolyglutamate biosynthesis.</text>
</comment>
<keyword evidence="13" id="KW-0289">Folate biosynthesis</keyword>
<proteinExistence type="inferred from homology"/>
<comment type="catalytic activity">
    <reaction evidence="19">
        <text>(6R)-5,10-methylenetetrahydrofolyl-(gamma-L-Glu)(n) + L-glutamate + ATP = (6R)-5,10-methylenetetrahydrofolyl-(gamma-L-Glu)(n+1) + ADP + phosphate + H(+)</text>
        <dbReference type="Rhea" id="RHEA:51912"/>
        <dbReference type="Rhea" id="RHEA-COMP:13257"/>
        <dbReference type="Rhea" id="RHEA-COMP:13258"/>
        <dbReference type="ChEBI" id="CHEBI:15378"/>
        <dbReference type="ChEBI" id="CHEBI:29985"/>
        <dbReference type="ChEBI" id="CHEBI:30616"/>
        <dbReference type="ChEBI" id="CHEBI:43474"/>
        <dbReference type="ChEBI" id="CHEBI:136572"/>
        <dbReference type="ChEBI" id="CHEBI:456216"/>
        <dbReference type="EC" id="6.3.2.17"/>
    </reaction>
</comment>
<organism evidence="24 25">
    <name type="scientific">Salinicola rhizosphaerae</name>
    <dbReference type="NCBI Taxonomy" id="1443141"/>
    <lineage>
        <taxon>Bacteria</taxon>
        <taxon>Pseudomonadati</taxon>
        <taxon>Pseudomonadota</taxon>
        <taxon>Gammaproteobacteria</taxon>
        <taxon>Oceanospirillales</taxon>
        <taxon>Halomonadaceae</taxon>
        <taxon>Salinicola</taxon>
    </lineage>
</organism>
<evidence type="ECO:0000256" key="18">
    <source>
        <dbReference type="ARBA" id="ARBA00047808"/>
    </source>
</evidence>
<comment type="catalytic activity">
    <reaction evidence="20">
        <text>7,8-dihydropteroate + L-glutamate + ATP = 7,8-dihydrofolate + ADP + phosphate + H(+)</text>
        <dbReference type="Rhea" id="RHEA:23584"/>
        <dbReference type="ChEBI" id="CHEBI:15378"/>
        <dbReference type="ChEBI" id="CHEBI:17839"/>
        <dbReference type="ChEBI" id="CHEBI:29985"/>
        <dbReference type="ChEBI" id="CHEBI:30616"/>
        <dbReference type="ChEBI" id="CHEBI:43474"/>
        <dbReference type="ChEBI" id="CHEBI:57451"/>
        <dbReference type="ChEBI" id="CHEBI:456216"/>
        <dbReference type="EC" id="6.3.2.12"/>
    </reaction>
</comment>
<dbReference type="PANTHER" id="PTHR11136">
    <property type="entry name" value="FOLYLPOLYGLUTAMATE SYNTHASE-RELATED"/>
    <property type="match status" value="1"/>
</dbReference>